<evidence type="ECO:0000256" key="7">
    <source>
        <dbReference type="SAM" id="Coils"/>
    </source>
</evidence>
<feature type="compositionally biased region" description="Polar residues" evidence="8">
    <location>
        <begin position="777"/>
        <end position="787"/>
    </location>
</feature>
<dbReference type="Gene3D" id="1.10.555.10">
    <property type="entry name" value="Rho GTPase activation protein"/>
    <property type="match status" value="1"/>
</dbReference>
<dbReference type="GO" id="GO:0007165">
    <property type="term" value="P:signal transduction"/>
    <property type="evidence" value="ECO:0007669"/>
    <property type="project" value="InterPro"/>
</dbReference>
<dbReference type="InterPro" id="IPR029071">
    <property type="entry name" value="Ubiquitin-like_domsf"/>
</dbReference>
<dbReference type="Proteomes" id="UP000594260">
    <property type="component" value="Unplaced"/>
</dbReference>
<dbReference type="FunFam" id="3.40.50.150:FF:000025">
    <property type="entry name" value="N-terminal Xaa-Pro-Lys N-methyltransferase 1"/>
    <property type="match status" value="1"/>
</dbReference>
<dbReference type="GeneID" id="111246953"/>
<feature type="region of interest" description="Disordered" evidence="8">
    <location>
        <begin position="248"/>
        <end position="269"/>
    </location>
</feature>
<evidence type="ECO:0000256" key="4">
    <source>
        <dbReference type="ARBA" id="ARBA00022691"/>
    </source>
</evidence>
<sequence>MFRKPVTSIRPPDTQSSGEIEGGEENGSTKITRPQPAVVSTINTAVSRVNGTAIYSNTIDNDERIEDIYASIPVTNITTDTGRSRLQTCVISAGGTKSGPLPEAPLELLAEIQRELPVYFRNHDSEKHYGVFARQNSEQFRDTDSIRFMKQHRLSWWCSPVNSSDNSVMADESPDQFRETSQDIYEVVAENHRDNNYETARKCQTEQTDESLSKNIDDAKKNPHDYEVIPEDFFLKQRELRDFRSAAVPAARSSAPKTFAPVASVSSTNPFHVGASNMTSDYSSPLSADFPILPDTDSFSHHPSRSSELTQASLYDVPRSPQPPPGEKGSCLSDNLYTPFDISLGNRGNESGEDGSSLTYDLPRKTERGKARHDSNQETGEISCELNKHYDVPANLPHPAARPRRVIPEPRRNLLRENNALSCSDANKNIDTCHKLSRMTHPPQNNQYEVVSEKPVPETSSGLSSEAVRVPAIHPRLCSTDDSAKQGSAAALAEMLIFPDTYDLPIPAESAQGEQDPNWASDLSSLLLNEPTYDVPLATSTTPPPAGSPPPPSDPPPPPPLSSSPVSLPPPSSPPPALISSTSVTPPLLSLSSMSYPLQTQQQPPVATSASSSGVATGPITDSGHSSSSSTSGVSLTIATPLSPVFSSVTEHHFREQMVATNHQPPPVPAPRQKAPPPLPPKTEVTAPRSRPFNEHRKFSLQNTSASPVKESVLSERGNSLTSWYLDTNQIRNCDIPHRELMGSSEDGSTDPSSMPSMSLAFPSPLKHSPSGKLPSSGLTGSGLHQRSGSRIFSSAIKISSKLMRKQSATATISSESWDSNSADSDTNDGMVLYFNQLDGRKDYCQRLCVIGDGFLKLYDNDLMTSPSLCLSFDEVTLLLARRDICPSSKSAPNLFLIDVRANGVSRSLGFTSAIERAEFLRRVNQSFNPPCLQLQGEIWASGILWCRYSASGDWQNVKAVIHGKEFTPILAERQDNDAATLDGTTRTMTVPANVTIDLRKAKAVEWTPASQGMGGGDVSSSSPTLPSSSGGSPPMDRIFHIVLPGQTIYLRGPASHETLAWFDLLEKTHTTYLDKKLLSEQYLNTENVPLAVEKCVNFVSAHGSDLIGVYRLPGSQVKIERLVEALKRNAWDVHLVPEDYSAHDVANVLRRFLRSFDDCLLTQRLYDSWIKCSKIESLDERLPRLKDIISELPTVECATLRYLCSHLKAIADRHEVNLMTEINLATIFGPTILFKESPTSRGYRDPTQTPTTSLAETNYSLTIAADLLNHFCFLFDVSQEVVAKEREIQRLMAELREARVAQRPAGDILVGVHIYNREWGRCLNIKLTPSMTALGLCRSVRAQLKLADLANTLAVFEVICDQQLERPLHHSESVFRAVLRWTDWDTEFAKGNYLLVKRNYIYDDVINFRNNVKQPLANASEVPFAEASSKKFNKVSMEFARAALQIVKERKDSKDKSLKEKRILKEWLAENIEVYVGAEPNRKAPTKFCLSFLVKNEQVRRDMSMSPMDGRINITSPNSAGCVQCDVDQPAKASDHSADPSGHVTTENHRSSLKGSMIDVVNIPLAVARSDKYVFLKNPSTIVNRSGLGDLSSHAASRSEINVTTAAVIDSVCGGASTNNLVENPSFHLVTDKHLTKSNSGSIVGCLSNDPARQRTIACNQVCKSDINRENDPGIGACDYIGNQERPSFYADGAKYWEGIEPTIEGMLGGFAEISDIDVGASKRFLREFCERKQNATGTVRALDCGAGIGRVTKMMLSHIFTEVDMLEQNQQFLDKADDYLGDIRHKVGRKICAGLQSFIPDPERRYDVIWVQWVTGHLTDTDFVEFLKKAANGLRENGLVCIKDNLSSCSVEMDNKDSSVTRPRSLLLEIFKKASLRVVGERKQIRFPKGLYELAKRNPCNSAESHQEERLWNT</sequence>
<feature type="compositionally biased region" description="Polar residues" evidence="8">
    <location>
        <begin position="746"/>
        <end position="757"/>
    </location>
</feature>
<dbReference type="Pfam" id="PF05891">
    <property type="entry name" value="Methyltransf_PK"/>
    <property type="match status" value="1"/>
</dbReference>
<dbReference type="SUPFAM" id="SSF53335">
    <property type="entry name" value="S-adenosyl-L-methionine-dependent methyltransferases"/>
    <property type="match status" value="1"/>
</dbReference>
<feature type="compositionally biased region" description="Low complexity" evidence="8">
    <location>
        <begin position="578"/>
        <end position="635"/>
    </location>
</feature>
<dbReference type="Gene3D" id="3.10.20.90">
    <property type="entry name" value="Phosphatidylinositol 3-kinase Catalytic Subunit, Chain A, domain 1"/>
    <property type="match status" value="1"/>
</dbReference>
<feature type="region of interest" description="Disordered" evidence="8">
    <location>
        <begin position="297"/>
        <end position="379"/>
    </location>
</feature>
<name>A0A7M7JKN1_VARDE</name>
<feature type="region of interest" description="Disordered" evidence="8">
    <location>
        <begin position="739"/>
        <end position="787"/>
    </location>
</feature>
<dbReference type="GO" id="GO:0005737">
    <property type="term" value="C:cytoplasm"/>
    <property type="evidence" value="ECO:0007669"/>
    <property type="project" value="TreeGrafter"/>
</dbReference>
<dbReference type="InParanoid" id="A0A7M7JKN1"/>
<evidence type="ECO:0000256" key="2">
    <source>
        <dbReference type="ARBA" id="ARBA00022603"/>
    </source>
</evidence>
<dbReference type="RefSeq" id="XP_022653130.1">
    <property type="nucleotide sequence ID" value="XM_022797395.1"/>
</dbReference>
<dbReference type="CDD" id="cd17113">
    <property type="entry name" value="RA_ARAPs"/>
    <property type="match status" value="1"/>
</dbReference>
<feature type="compositionally biased region" description="Low complexity" evidence="8">
    <location>
        <begin position="1020"/>
        <end position="1033"/>
    </location>
</feature>
<dbReference type="GO" id="GO:0032259">
    <property type="term" value="P:methylation"/>
    <property type="evidence" value="ECO:0007669"/>
    <property type="project" value="UniProtKB-KW"/>
</dbReference>
<dbReference type="KEGG" id="vde:111246953"/>
<keyword evidence="2" id="KW-0489">Methyltransferase</keyword>
<feature type="region of interest" description="Disordered" evidence="8">
    <location>
        <begin position="1530"/>
        <end position="1551"/>
    </location>
</feature>
<evidence type="ECO:0000313" key="11">
    <source>
        <dbReference type="Proteomes" id="UP000594260"/>
    </source>
</evidence>
<dbReference type="InterPro" id="IPR052227">
    <property type="entry name" value="Arf-Rho-GAP_ANK-PH_domain"/>
</dbReference>
<feature type="region of interest" description="Disordered" evidence="8">
    <location>
        <begin position="1009"/>
        <end position="1033"/>
    </location>
</feature>
<dbReference type="PANTHER" id="PTHR45899">
    <property type="entry name" value="RHO GTPASE ACTIVATING PROTEIN AT 15B, ISOFORM C"/>
    <property type="match status" value="1"/>
</dbReference>
<dbReference type="PANTHER" id="PTHR45899:SF2">
    <property type="entry name" value="RHO GTPASE ACTIVATING PROTEIN AT 15B, ISOFORM C"/>
    <property type="match status" value="1"/>
</dbReference>
<dbReference type="Pfam" id="PF00620">
    <property type="entry name" value="RhoGAP"/>
    <property type="match status" value="1"/>
</dbReference>
<dbReference type="InterPro" id="IPR000198">
    <property type="entry name" value="RhoGAP_dom"/>
</dbReference>
<organism evidence="10 11">
    <name type="scientific">Varroa destructor</name>
    <name type="common">Honeybee mite</name>
    <dbReference type="NCBI Taxonomy" id="109461"/>
    <lineage>
        <taxon>Eukaryota</taxon>
        <taxon>Metazoa</taxon>
        <taxon>Ecdysozoa</taxon>
        <taxon>Arthropoda</taxon>
        <taxon>Chelicerata</taxon>
        <taxon>Arachnida</taxon>
        <taxon>Acari</taxon>
        <taxon>Parasitiformes</taxon>
        <taxon>Mesostigmata</taxon>
        <taxon>Gamasina</taxon>
        <taxon>Dermanyssoidea</taxon>
        <taxon>Varroidae</taxon>
        <taxon>Varroa</taxon>
    </lineage>
</organism>
<dbReference type="RefSeq" id="XP_022653131.1">
    <property type="nucleotide sequence ID" value="XM_022797396.1"/>
</dbReference>
<protein>
    <recommendedName>
        <fullName evidence="5">Alpha N-terminal protein methyltransferase 1</fullName>
    </recommendedName>
    <alternativeName>
        <fullName evidence="6">X-Pro-Lys N-terminal protein methyltransferase 1</fullName>
    </alternativeName>
</protein>
<feature type="compositionally biased region" description="Pro residues" evidence="8">
    <location>
        <begin position="542"/>
        <end position="577"/>
    </location>
</feature>
<dbReference type="EnsemblMetazoa" id="XM_022797396">
    <property type="protein sequence ID" value="XP_022653131"/>
    <property type="gene ID" value="LOC111246953"/>
</dbReference>
<feature type="region of interest" description="Disordered" evidence="8">
    <location>
        <begin position="534"/>
        <end position="635"/>
    </location>
</feature>
<feature type="region of interest" description="Disordered" evidence="8">
    <location>
        <begin position="661"/>
        <end position="712"/>
    </location>
</feature>
<evidence type="ECO:0000256" key="6">
    <source>
        <dbReference type="ARBA" id="ARBA00043129"/>
    </source>
</evidence>
<feature type="region of interest" description="Disordered" evidence="8">
    <location>
        <begin position="203"/>
        <end position="223"/>
    </location>
</feature>
<dbReference type="OrthoDB" id="29546at2759"/>
<dbReference type="CDD" id="cd02440">
    <property type="entry name" value="AdoMet_MTases"/>
    <property type="match status" value="1"/>
</dbReference>
<feature type="compositionally biased region" description="Polar residues" evidence="8">
    <location>
        <begin position="346"/>
        <end position="359"/>
    </location>
</feature>
<feature type="region of interest" description="Disordered" evidence="8">
    <location>
        <begin position="1"/>
        <end position="35"/>
    </location>
</feature>
<evidence type="ECO:0000313" key="10">
    <source>
        <dbReference type="EnsemblMetazoa" id="XP_022653130"/>
    </source>
</evidence>
<evidence type="ECO:0000256" key="8">
    <source>
        <dbReference type="SAM" id="MobiDB-lite"/>
    </source>
</evidence>
<dbReference type="SUPFAM" id="SSF48350">
    <property type="entry name" value="GTPase activation domain, GAP"/>
    <property type="match status" value="1"/>
</dbReference>
<feature type="compositionally biased region" description="Pro residues" evidence="8">
    <location>
        <begin position="664"/>
        <end position="681"/>
    </location>
</feature>
<reference evidence="10" key="1">
    <citation type="submission" date="2021-01" db="UniProtKB">
        <authorList>
            <consortium name="EnsemblMetazoa"/>
        </authorList>
    </citation>
    <scope>IDENTIFICATION</scope>
</reference>
<keyword evidence="4" id="KW-0949">S-adenosyl-L-methionine</keyword>
<evidence type="ECO:0000256" key="1">
    <source>
        <dbReference type="ARBA" id="ARBA00009059"/>
    </source>
</evidence>
<dbReference type="GO" id="GO:0005547">
    <property type="term" value="F:phosphatidylinositol-3,4,5-trisphosphate binding"/>
    <property type="evidence" value="ECO:0007669"/>
    <property type="project" value="TreeGrafter"/>
</dbReference>
<dbReference type="Gene3D" id="3.40.50.150">
    <property type="entry name" value="Vaccinia Virus protein VP39"/>
    <property type="match status" value="1"/>
</dbReference>
<dbReference type="SUPFAM" id="SSF54236">
    <property type="entry name" value="Ubiquitin-like"/>
    <property type="match status" value="1"/>
</dbReference>
<dbReference type="EnsemblMetazoa" id="XM_022797395">
    <property type="protein sequence ID" value="XP_022653130"/>
    <property type="gene ID" value="LOC111246953"/>
</dbReference>
<feature type="domain" description="Rho-GAP" evidence="9">
    <location>
        <begin position="1072"/>
        <end position="1276"/>
    </location>
</feature>
<dbReference type="InterPro" id="IPR008936">
    <property type="entry name" value="Rho_GTPase_activation_prot"/>
</dbReference>
<evidence type="ECO:0000256" key="3">
    <source>
        <dbReference type="ARBA" id="ARBA00022679"/>
    </source>
</evidence>
<keyword evidence="3" id="KW-0808">Transferase</keyword>
<feature type="compositionally biased region" description="Basic and acidic residues" evidence="8">
    <location>
        <begin position="362"/>
        <end position="376"/>
    </location>
</feature>
<accession>A0A7M7JKN1</accession>
<evidence type="ECO:0000259" key="9">
    <source>
        <dbReference type="PROSITE" id="PS50238"/>
    </source>
</evidence>
<dbReference type="InterPro" id="IPR008576">
    <property type="entry name" value="MeTrfase_NTM1"/>
</dbReference>
<dbReference type="PROSITE" id="PS50238">
    <property type="entry name" value="RHOGAP"/>
    <property type="match status" value="1"/>
</dbReference>
<keyword evidence="7" id="KW-0175">Coiled coil</keyword>
<feature type="compositionally biased region" description="Basic and acidic residues" evidence="8">
    <location>
        <begin position="211"/>
        <end position="223"/>
    </location>
</feature>
<feature type="coiled-coil region" evidence="7">
    <location>
        <begin position="1275"/>
        <end position="1302"/>
    </location>
</feature>
<dbReference type="SMART" id="SM00324">
    <property type="entry name" value="RhoGAP"/>
    <property type="match status" value="1"/>
</dbReference>
<comment type="similarity">
    <text evidence="1">Belongs to the methyltransferase superfamily. NTM1 family.</text>
</comment>
<evidence type="ECO:0000256" key="5">
    <source>
        <dbReference type="ARBA" id="ARBA00039449"/>
    </source>
</evidence>
<proteinExistence type="inferred from homology"/>
<dbReference type="InterPro" id="IPR029063">
    <property type="entry name" value="SAM-dependent_MTases_sf"/>
</dbReference>
<dbReference type="GO" id="GO:0008276">
    <property type="term" value="F:protein methyltransferase activity"/>
    <property type="evidence" value="ECO:0007669"/>
    <property type="project" value="UniProtKB-ARBA"/>
</dbReference>
<keyword evidence="11" id="KW-1185">Reference proteome</keyword>